<evidence type="ECO:0000256" key="1">
    <source>
        <dbReference type="SAM" id="Phobius"/>
    </source>
</evidence>
<evidence type="ECO:0000313" key="3">
    <source>
        <dbReference type="Proteomes" id="UP000008460"/>
    </source>
</evidence>
<keyword evidence="1" id="KW-1133">Transmembrane helix</keyword>
<name>F4H6W9_CELFA</name>
<proteinExistence type="predicted"/>
<dbReference type="AlphaFoldDB" id="F4H6W9"/>
<evidence type="ECO:0000313" key="2">
    <source>
        <dbReference type="EMBL" id="AEE44478.1"/>
    </source>
</evidence>
<reference evidence="2 3" key="1">
    <citation type="submission" date="2011-04" db="EMBL/GenBank/DDBJ databases">
        <title>Complete sequence of Cellulomonas fimi ATCC 484.</title>
        <authorList>
            <consortium name="US DOE Joint Genome Institute"/>
            <person name="Lucas S."/>
            <person name="Han J."/>
            <person name="Lapidus A."/>
            <person name="Cheng J.-F."/>
            <person name="Goodwin L."/>
            <person name="Pitluck S."/>
            <person name="Peters L."/>
            <person name="Chertkov O."/>
            <person name="Detter J.C."/>
            <person name="Han C."/>
            <person name="Tapia R."/>
            <person name="Land M."/>
            <person name="Hauser L."/>
            <person name="Kyrpides N."/>
            <person name="Ivanova N."/>
            <person name="Ovchinnikova G."/>
            <person name="Pagani I."/>
            <person name="Mead D."/>
            <person name="Brumm P."/>
            <person name="Woyke T."/>
        </authorList>
    </citation>
    <scope>NUCLEOTIDE SEQUENCE [LARGE SCALE GENOMIC DNA]</scope>
    <source>
        <strain evidence="3">ATCC 484 / DSM 20113 / JCM 1341 / NBRC 15513 / NCIMB 8980 / NCTC 7547</strain>
    </source>
</reference>
<dbReference type="RefSeq" id="WP_013769507.1">
    <property type="nucleotide sequence ID" value="NC_015514.1"/>
</dbReference>
<keyword evidence="1" id="KW-0472">Membrane</keyword>
<protein>
    <recommendedName>
        <fullName evidence="4">DUF4235 domain-containing protein</fullName>
    </recommendedName>
</protein>
<dbReference type="KEGG" id="cfi:Celf_0333"/>
<dbReference type="Pfam" id="PF14019">
    <property type="entry name" value="DUF4235"/>
    <property type="match status" value="1"/>
</dbReference>
<evidence type="ECO:0008006" key="4">
    <source>
        <dbReference type="Google" id="ProtNLM"/>
    </source>
</evidence>
<dbReference type="HOGENOM" id="CLU_168912_0_0_11"/>
<organism evidence="2 3">
    <name type="scientific">Cellulomonas fimi (strain ATCC 484 / DSM 20113 / JCM 1341 / CCUG 24087 / LMG 16345 / NBRC 15513 / NCIMB 8980 / NCTC 7547 / NRS-133)</name>
    <dbReference type="NCBI Taxonomy" id="590998"/>
    <lineage>
        <taxon>Bacteria</taxon>
        <taxon>Bacillati</taxon>
        <taxon>Actinomycetota</taxon>
        <taxon>Actinomycetes</taxon>
        <taxon>Micrococcales</taxon>
        <taxon>Cellulomonadaceae</taxon>
        <taxon>Cellulomonas</taxon>
    </lineage>
</organism>
<keyword evidence="3" id="KW-1185">Reference proteome</keyword>
<sequence length="91" mass="9207">MADKQSTIARLVGVGAALGAAWVAQQAINQAWKAASGHKPPKPEDEGDARLAEVVAAAALTGALVAVARVLATRGTAKFTSQTSAGRELVD</sequence>
<dbReference type="EMBL" id="CP002666">
    <property type="protein sequence ID" value="AEE44478.1"/>
    <property type="molecule type" value="Genomic_DNA"/>
</dbReference>
<dbReference type="InterPro" id="IPR025329">
    <property type="entry name" value="DUF4235"/>
</dbReference>
<accession>F4H6W9</accession>
<keyword evidence="1" id="KW-0812">Transmembrane</keyword>
<dbReference type="Proteomes" id="UP000008460">
    <property type="component" value="Chromosome"/>
</dbReference>
<feature type="transmembrane region" description="Helical" evidence="1">
    <location>
        <begin position="50"/>
        <end position="72"/>
    </location>
</feature>
<gene>
    <name evidence="2" type="ordered locus">Celf_0333</name>
</gene>